<reference evidence="5" key="1">
    <citation type="journal article" date="2014" name="Int. J. Syst. Evol. Microbiol.">
        <title>Complete genome sequence of Corynebacterium casei LMG S-19264T (=DSM 44701T), isolated from a smear-ripened cheese.</title>
        <authorList>
            <consortium name="US DOE Joint Genome Institute (JGI-PGF)"/>
            <person name="Walter F."/>
            <person name="Albersmeier A."/>
            <person name="Kalinowski J."/>
            <person name="Ruckert C."/>
        </authorList>
    </citation>
    <scope>NUCLEOTIDE SEQUENCE</scope>
    <source>
        <strain evidence="5">CGMCC 1.3617</strain>
    </source>
</reference>
<keyword evidence="2" id="KW-0238">DNA-binding</keyword>
<name>A0A917KIJ3_9PROT</name>
<evidence type="ECO:0000256" key="3">
    <source>
        <dbReference type="ARBA" id="ARBA00023163"/>
    </source>
</evidence>
<organism evidence="5 6">
    <name type="scientific">Neoroseomonas lacus</name>
    <dbReference type="NCBI Taxonomy" id="287609"/>
    <lineage>
        <taxon>Bacteria</taxon>
        <taxon>Pseudomonadati</taxon>
        <taxon>Pseudomonadota</taxon>
        <taxon>Alphaproteobacteria</taxon>
        <taxon>Acetobacterales</taxon>
        <taxon>Acetobacteraceae</taxon>
        <taxon>Neoroseomonas</taxon>
    </lineage>
</organism>
<sequence length="239" mass="27067">MPGYGQFCPVAKTCELFAERWTPLIVRELCCGPAQFNDLRRRLPLMSKTLLAQRLRDLERHGVISITTKANGPGNVYALTSAGEDFRPIIEALSLWGQRHTQSILRPEDFDPHFLLMSMSGQIPRSAFPAGRFVIRFDFRNIPAARTAQRSWWFVFMHPHIDLCMKDPGHPVDAVIAADLETFTRVWMGYLGLTDETARHGIVFDGEPSATERAKALLGLFDRVRERRLVYGPPGMLDA</sequence>
<gene>
    <name evidence="5" type="ORF">GCM10011320_21170</name>
</gene>
<comment type="caution">
    <text evidence="5">The sequence shown here is derived from an EMBL/GenBank/DDBJ whole genome shotgun (WGS) entry which is preliminary data.</text>
</comment>
<keyword evidence="1" id="KW-0805">Transcription regulation</keyword>
<dbReference type="Gene3D" id="1.10.10.10">
    <property type="entry name" value="Winged helix-like DNA-binding domain superfamily/Winged helix DNA-binding domain"/>
    <property type="match status" value="1"/>
</dbReference>
<dbReference type="PROSITE" id="PS51118">
    <property type="entry name" value="HTH_HXLR"/>
    <property type="match status" value="1"/>
</dbReference>
<keyword evidence="6" id="KW-1185">Reference proteome</keyword>
<evidence type="ECO:0000313" key="5">
    <source>
        <dbReference type="EMBL" id="GGJ13700.1"/>
    </source>
</evidence>
<dbReference type="InterPro" id="IPR011991">
    <property type="entry name" value="ArsR-like_HTH"/>
</dbReference>
<evidence type="ECO:0000256" key="1">
    <source>
        <dbReference type="ARBA" id="ARBA00023015"/>
    </source>
</evidence>
<dbReference type="AlphaFoldDB" id="A0A917KIJ3"/>
<dbReference type="EMBL" id="BMKW01000004">
    <property type="protein sequence ID" value="GGJ13700.1"/>
    <property type="molecule type" value="Genomic_DNA"/>
</dbReference>
<keyword evidence="3" id="KW-0804">Transcription</keyword>
<evidence type="ECO:0000313" key="6">
    <source>
        <dbReference type="Proteomes" id="UP000661507"/>
    </source>
</evidence>
<dbReference type="Pfam" id="PF01638">
    <property type="entry name" value="HxlR"/>
    <property type="match status" value="1"/>
</dbReference>
<proteinExistence type="predicted"/>
<feature type="domain" description="HTH hxlR-type" evidence="4">
    <location>
        <begin position="8"/>
        <end position="105"/>
    </location>
</feature>
<dbReference type="SUPFAM" id="SSF46785">
    <property type="entry name" value="Winged helix' DNA-binding domain"/>
    <property type="match status" value="1"/>
</dbReference>
<dbReference type="InterPro" id="IPR002577">
    <property type="entry name" value="HTH_HxlR"/>
</dbReference>
<dbReference type="PANTHER" id="PTHR33204">
    <property type="entry name" value="TRANSCRIPTIONAL REGULATOR, MARR FAMILY"/>
    <property type="match status" value="1"/>
</dbReference>
<evidence type="ECO:0000256" key="2">
    <source>
        <dbReference type="ARBA" id="ARBA00023125"/>
    </source>
</evidence>
<dbReference type="InterPro" id="IPR036388">
    <property type="entry name" value="WH-like_DNA-bd_sf"/>
</dbReference>
<reference evidence="5" key="2">
    <citation type="submission" date="2020-09" db="EMBL/GenBank/DDBJ databases">
        <authorList>
            <person name="Sun Q."/>
            <person name="Zhou Y."/>
        </authorList>
    </citation>
    <scope>NUCLEOTIDE SEQUENCE</scope>
    <source>
        <strain evidence="5">CGMCC 1.3617</strain>
    </source>
</reference>
<dbReference type="GO" id="GO:0006355">
    <property type="term" value="P:regulation of DNA-templated transcription"/>
    <property type="evidence" value="ECO:0007669"/>
    <property type="project" value="UniProtKB-ARBA"/>
</dbReference>
<accession>A0A917KIJ3</accession>
<evidence type="ECO:0000259" key="4">
    <source>
        <dbReference type="PROSITE" id="PS51118"/>
    </source>
</evidence>
<dbReference type="GO" id="GO:0003677">
    <property type="term" value="F:DNA binding"/>
    <property type="evidence" value="ECO:0007669"/>
    <property type="project" value="UniProtKB-KW"/>
</dbReference>
<dbReference type="InterPro" id="IPR036390">
    <property type="entry name" value="WH_DNA-bd_sf"/>
</dbReference>
<dbReference type="Proteomes" id="UP000661507">
    <property type="component" value="Unassembled WGS sequence"/>
</dbReference>
<dbReference type="PANTHER" id="PTHR33204:SF18">
    <property type="entry name" value="TRANSCRIPTIONAL REGULATORY PROTEIN"/>
    <property type="match status" value="1"/>
</dbReference>
<dbReference type="CDD" id="cd00090">
    <property type="entry name" value="HTH_ARSR"/>
    <property type="match status" value="1"/>
</dbReference>
<protein>
    <submittedName>
        <fullName evidence="5">HxlR family transcriptional regulator</fullName>
    </submittedName>
</protein>